<dbReference type="InterPro" id="IPR000182">
    <property type="entry name" value="GNAT_dom"/>
</dbReference>
<evidence type="ECO:0000256" key="2">
    <source>
        <dbReference type="ARBA" id="ARBA00023015"/>
    </source>
</evidence>
<proteinExistence type="inferred from homology"/>
<dbReference type="EMBL" id="ASXJ01000323">
    <property type="protein sequence ID" value="ERM00426.1"/>
    <property type="molecule type" value="Genomic_DNA"/>
</dbReference>
<keyword evidence="4" id="KW-0804">Transcription</keyword>
<protein>
    <recommendedName>
        <fullName evidence="10">LysR family transcriptional regulator</fullName>
    </recommendedName>
</protein>
<dbReference type="PANTHER" id="PTHR30537:SF72">
    <property type="entry name" value="LYSR FAMILY TRANSCRIPTIONAL REGULATOR"/>
    <property type="match status" value="1"/>
</dbReference>
<evidence type="ECO:0000256" key="3">
    <source>
        <dbReference type="ARBA" id="ARBA00023125"/>
    </source>
</evidence>
<dbReference type="PROSITE" id="PS51186">
    <property type="entry name" value="GNAT"/>
    <property type="match status" value="1"/>
</dbReference>
<keyword evidence="2" id="KW-0805">Transcription regulation</keyword>
<dbReference type="GO" id="GO:0016747">
    <property type="term" value="F:acyltransferase activity, transferring groups other than amino-acyl groups"/>
    <property type="evidence" value="ECO:0007669"/>
    <property type="project" value="InterPro"/>
</dbReference>
<feature type="region of interest" description="Disordered" evidence="5">
    <location>
        <begin position="298"/>
        <end position="318"/>
    </location>
</feature>
<evidence type="ECO:0000259" key="6">
    <source>
        <dbReference type="PROSITE" id="PS50931"/>
    </source>
</evidence>
<evidence type="ECO:0000313" key="8">
    <source>
        <dbReference type="EMBL" id="ERM00426.1"/>
    </source>
</evidence>
<feature type="domain" description="HTH lysR-type" evidence="6">
    <location>
        <begin position="1"/>
        <end position="60"/>
    </location>
</feature>
<dbReference type="GO" id="GO:0003700">
    <property type="term" value="F:DNA-binding transcription factor activity"/>
    <property type="evidence" value="ECO:0007669"/>
    <property type="project" value="InterPro"/>
</dbReference>
<dbReference type="SUPFAM" id="SSF46785">
    <property type="entry name" value="Winged helix' DNA-binding domain"/>
    <property type="match status" value="1"/>
</dbReference>
<evidence type="ECO:0000256" key="5">
    <source>
        <dbReference type="SAM" id="MobiDB-lite"/>
    </source>
</evidence>
<dbReference type="Gene3D" id="1.10.10.10">
    <property type="entry name" value="Winged helix-like DNA-binding domain superfamily/Winged helix DNA-binding domain"/>
    <property type="match status" value="1"/>
</dbReference>
<dbReference type="InterPro" id="IPR036388">
    <property type="entry name" value="WH-like_DNA-bd_sf"/>
</dbReference>
<dbReference type="PANTHER" id="PTHR30537">
    <property type="entry name" value="HTH-TYPE TRANSCRIPTIONAL REGULATOR"/>
    <property type="match status" value="1"/>
</dbReference>
<feature type="domain" description="N-acetyltransferase" evidence="7">
    <location>
        <begin position="320"/>
        <end position="460"/>
    </location>
</feature>
<dbReference type="AlphaFoldDB" id="U4VCJ8"/>
<dbReference type="InterPro" id="IPR005119">
    <property type="entry name" value="LysR_subst-bd"/>
</dbReference>
<dbReference type="Gene3D" id="3.40.630.30">
    <property type="match status" value="1"/>
</dbReference>
<accession>U4VCJ8</accession>
<dbReference type="SUPFAM" id="SSF53850">
    <property type="entry name" value="Periplasmic binding protein-like II"/>
    <property type="match status" value="1"/>
</dbReference>
<sequence length="460" mass="51811">MDSLGALRAFVQAAETGGFTEAGGRRLSISPSAVSKAVVRLEERFGTRLFHRSTRSISLTPEGVKFLDRCHRILCEFEMAESELSQTCQELSGRLRVSLPSLGALFLPAIAVFARHHPQIELELDFTDRLVDVIEEGFDAVIRTGHQGDSRLMARKLGSYRRAVVASPDYLRRNGVPEKPEDLARHSCLVYRFPPTTGKLDRWRFRRQDEIFEADLTARMVLNSLEPQISLAEQGIGLVSIPPGSERTPPPIGERDTGQRSRGLSRYSHALAGHVAVEPPSLAETAGVRRFSCHGQLMAKRSGPERRGGQWSGQNDRQRMNANVITADIRYTDWLISHDPHVPAHWVKRCLSAGEYIITLTDAEPAGFLRYSWFWGGVIPYMDMIWVIPQYRRRGIGGLLFQRWETAMREQQATQLMTSSVADEKEPQQFHRSNGFREAGAISFGKFQPPQSEVFLIKDL</sequence>
<keyword evidence="3" id="KW-0238">DNA-binding</keyword>
<evidence type="ECO:0000256" key="4">
    <source>
        <dbReference type="ARBA" id="ARBA00023163"/>
    </source>
</evidence>
<dbReference type="InterPro" id="IPR016181">
    <property type="entry name" value="Acyl_CoA_acyltransferase"/>
</dbReference>
<dbReference type="PATRIC" id="fig|1337887.3.peg.4433"/>
<dbReference type="Gene3D" id="3.40.190.290">
    <property type="match status" value="1"/>
</dbReference>
<dbReference type="SUPFAM" id="SSF55729">
    <property type="entry name" value="Acyl-CoA N-acyltransferases (Nat)"/>
    <property type="match status" value="1"/>
</dbReference>
<dbReference type="Pfam" id="PF00126">
    <property type="entry name" value="HTH_1"/>
    <property type="match status" value="1"/>
</dbReference>
<dbReference type="GO" id="GO:0043565">
    <property type="term" value="F:sequence-specific DNA binding"/>
    <property type="evidence" value="ECO:0007669"/>
    <property type="project" value="TreeGrafter"/>
</dbReference>
<dbReference type="InterPro" id="IPR036390">
    <property type="entry name" value="WH_DNA-bd_sf"/>
</dbReference>
<comment type="similarity">
    <text evidence="1">Belongs to the LysR transcriptional regulatory family.</text>
</comment>
<reference evidence="8 9" key="1">
    <citation type="journal article" date="2014" name="FEMS Microbiol. Lett.">
        <title>Genome sequencing analysis reveals virulence-related gene content of Ochrobactrum intermedium strain 229E, a urease-positive strain isolated from the human gastric niche.</title>
        <authorList>
            <person name="Kulkarni G.J."/>
            <person name="Shetty S."/>
            <person name="Dharne M.S."/>
            <person name="Shouche Y.S."/>
        </authorList>
    </citation>
    <scope>NUCLEOTIDE SEQUENCE [LARGE SCALE GENOMIC DNA]</scope>
    <source>
        <strain evidence="8 9">229E</strain>
    </source>
</reference>
<dbReference type="GO" id="GO:0006351">
    <property type="term" value="P:DNA-templated transcription"/>
    <property type="evidence" value="ECO:0007669"/>
    <property type="project" value="TreeGrafter"/>
</dbReference>
<evidence type="ECO:0008006" key="10">
    <source>
        <dbReference type="Google" id="ProtNLM"/>
    </source>
</evidence>
<dbReference type="InterPro" id="IPR000847">
    <property type="entry name" value="LysR_HTH_N"/>
</dbReference>
<organism evidence="8 9">
    <name type="scientific">Brucella intermedia 229E</name>
    <dbReference type="NCBI Taxonomy" id="1337887"/>
    <lineage>
        <taxon>Bacteria</taxon>
        <taxon>Pseudomonadati</taxon>
        <taxon>Pseudomonadota</taxon>
        <taxon>Alphaproteobacteria</taxon>
        <taxon>Hyphomicrobiales</taxon>
        <taxon>Brucellaceae</taxon>
        <taxon>Brucella/Ochrobactrum group</taxon>
        <taxon>Brucella</taxon>
    </lineage>
</organism>
<dbReference type="Pfam" id="PF03466">
    <property type="entry name" value="LysR_substrate"/>
    <property type="match status" value="1"/>
</dbReference>
<dbReference type="Pfam" id="PF00583">
    <property type="entry name" value="Acetyltransf_1"/>
    <property type="match status" value="1"/>
</dbReference>
<feature type="region of interest" description="Disordered" evidence="5">
    <location>
        <begin position="239"/>
        <end position="262"/>
    </location>
</feature>
<evidence type="ECO:0000256" key="1">
    <source>
        <dbReference type="ARBA" id="ARBA00009437"/>
    </source>
</evidence>
<gene>
    <name evidence="8" type="ORF">Q644_05285</name>
</gene>
<dbReference type="FunFam" id="1.10.10.10:FF:000001">
    <property type="entry name" value="LysR family transcriptional regulator"/>
    <property type="match status" value="1"/>
</dbReference>
<dbReference type="Proteomes" id="UP000016842">
    <property type="component" value="Unassembled WGS sequence"/>
</dbReference>
<evidence type="ECO:0000313" key="9">
    <source>
        <dbReference type="Proteomes" id="UP000016842"/>
    </source>
</evidence>
<dbReference type="CDD" id="cd04301">
    <property type="entry name" value="NAT_SF"/>
    <property type="match status" value="1"/>
</dbReference>
<comment type="caution">
    <text evidence="8">The sequence shown here is derived from an EMBL/GenBank/DDBJ whole genome shotgun (WGS) entry which is preliminary data.</text>
</comment>
<name>U4VCJ8_9HYPH</name>
<evidence type="ECO:0000259" key="7">
    <source>
        <dbReference type="PROSITE" id="PS51186"/>
    </source>
</evidence>
<dbReference type="InterPro" id="IPR058163">
    <property type="entry name" value="LysR-type_TF_proteobact-type"/>
</dbReference>
<dbReference type="PROSITE" id="PS50931">
    <property type="entry name" value="HTH_LYSR"/>
    <property type="match status" value="1"/>
</dbReference>